<accession>A0A1R0H1B6</accession>
<evidence type="ECO:0000313" key="1">
    <source>
        <dbReference type="EMBL" id="OLY82933.1"/>
    </source>
</evidence>
<feature type="non-terminal residue" evidence="1">
    <location>
        <position position="104"/>
    </location>
</feature>
<proteinExistence type="predicted"/>
<name>A0A1R0H1B6_9FUNG</name>
<protein>
    <submittedName>
        <fullName evidence="1">Uncharacterized protein</fullName>
    </submittedName>
</protein>
<comment type="caution">
    <text evidence="1">The sequence shown here is derived from an EMBL/GenBank/DDBJ whole genome shotgun (WGS) entry which is preliminary data.</text>
</comment>
<reference evidence="1 2" key="1">
    <citation type="journal article" date="2016" name="Mol. Biol. Evol.">
        <title>Genome-Wide Survey of Gut Fungi (Harpellales) Reveals the First Horizontally Transferred Ubiquitin Gene from a Mosquito Host.</title>
        <authorList>
            <person name="Wang Y."/>
            <person name="White M.M."/>
            <person name="Kvist S."/>
            <person name="Moncalvo J.M."/>
        </authorList>
    </citation>
    <scope>NUCLEOTIDE SEQUENCE [LARGE SCALE GENOMIC DNA]</scope>
    <source>
        <strain evidence="1 2">ALG-7-W6</strain>
    </source>
</reference>
<organism evidence="1 2">
    <name type="scientific">Smittium mucronatum</name>
    <dbReference type="NCBI Taxonomy" id="133383"/>
    <lineage>
        <taxon>Eukaryota</taxon>
        <taxon>Fungi</taxon>
        <taxon>Fungi incertae sedis</taxon>
        <taxon>Zoopagomycota</taxon>
        <taxon>Kickxellomycotina</taxon>
        <taxon>Harpellomycetes</taxon>
        <taxon>Harpellales</taxon>
        <taxon>Legeriomycetaceae</taxon>
        <taxon>Smittium</taxon>
    </lineage>
</organism>
<dbReference type="Proteomes" id="UP000187455">
    <property type="component" value="Unassembled WGS sequence"/>
</dbReference>
<evidence type="ECO:0000313" key="2">
    <source>
        <dbReference type="Proteomes" id="UP000187455"/>
    </source>
</evidence>
<keyword evidence="2" id="KW-1185">Reference proteome</keyword>
<dbReference type="EMBL" id="LSSL01001167">
    <property type="protein sequence ID" value="OLY82933.1"/>
    <property type="molecule type" value="Genomic_DNA"/>
</dbReference>
<dbReference type="AlphaFoldDB" id="A0A1R0H1B6"/>
<sequence length="104" mass="11089">MGSTGDRAVCYSVPPELVSTEANAETWCQAAGLCIVLFMGNILLPLLETGNMVPNQQTRQFHGNSGYRSVHGAGWCYWGDADGSSGGVWCSEQSIQLDGHVQPA</sequence>
<gene>
    <name evidence="1" type="ORF">AYI68_g2937</name>
</gene>